<evidence type="ECO:0000313" key="2">
    <source>
        <dbReference type="Proteomes" id="UP000805193"/>
    </source>
</evidence>
<reference evidence="1 2" key="1">
    <citation type="journal article" date="2020" name="Cell">
        <title>Large-Scale Comparative Analyses of Tick Genomes Elucidate Their Genetic Diversity and Vector Capacities.</title>
        <authorList>
            <consortium name="Tick Genome and Microbiome Consortium (TIGMIC)"/>
            <person name="Jia N."/>
            <person name="Wang J."/>
            <person name="Shi W."/>
            <person name="Du L."/>
            <person name="Sun Y."/>
            <person name="Zhan W."/>
            <person name="Jiang J.F."/>
            <person name="Wang Q."/>
            <person name="Zhang B."/>
            <person name="Ji P."/>
            <person name="Bell-Sakyi L."/>
            <person name="Cui X.M."/>
            <person name="Yuan T.T."/>
            <person name="Jiang B.G."/>
            <person name="Yang W.F."/>
            <person name="Lam T.T."/>
            <person name="Chang Q.C."/>
            <person name="Ding S.J."/>
            <person name="Wang X.J."/>
            <person name="Zhu J.G."/>
            <person name="Ruan X.D."/>
            <person name="Zhao L."/>
            <person name="Wei J.T."/>
            <person name="Ye R.Z."/>
            <person name="Que T.C."/>
            <person name="Du C.H."/>
            <person name="Zhou Y.H."/>
            <person name="Cheng J.X."/>
            <person name="Dai P.F."/>
            <person name="Guo W.B."/>
            <person name="Han X.H."/>
            <person name="Huang E.J."/>
            <person name="Li L.F."/>
            <person name="Wei W."/>
            <person name="Gao Y.C."/>
            <person name="Liu J.Z."/>
            <person name="Shao H.Z."/>
            <person name="Wang X."/>
            <person name="Wang C.C."/>
            <person name="Yang T.C."/>
            <person name="Huo Q.B."/>
            <person name="Li W."/>
            <person name="Chen H.Y."/>
            <person name="Chen S.E."/>
            <person name="Zhou L.G."/>
            <person name="Ni X.B."/>
            <person name="Tian J.H."/>
            <person name="Sheng Y."/>
            <person name="Liu T."/>
            <person name="Pan Y.S."/>
            <person name="Xia L.Y."/>
            <person name="Li J."/>
            <person name="Zhao F."/>
            <person name="Cao W.C."/>
        </authorList>
    </citation>
    <scope>NUCLEOTIDE SEQUENCE [LARGE SCALE GENOMIC DNA]</scope>
    <source>
        <strain evidence="1">Iper-2018</strain>
    </source>
</reference>
<proteinExistence type="predicted"/>
<dbReference type="Proteomes" id="UP000805193">
    <property type="component" value="Unassembled WGS sequence"/>
</dbReference>
<gene>
    <name evidence="1" type="ORF">HPB47_026902</name>
</gene>
<keyword evidence="2" id="KW-1185">Reference proteome</keyword>
<protein>
    <submittedName>
        <fullName evidence="1">Uncharacterized protein</fullName>
    </submittedName>
</protein>
<sequence length="135" mass="14908">EPFTTLETVLPYVDEWRQGSYPAHIVSHAKDARQLARIHTSQSQQQQELRYNASHRPATYNIGDEIADPAHQTVSTSPECRTITPWTPEHHHRAPLTAAGGPASLSTGGILLGKEEDDGLVQRKANERARGFCAC</sequence>
<evidence type="ECO:0000313" key="1">
    <source>
        <dbReference type="EMBL" id="KAG0425958.1"/>
    </source>
</evidence>
<dbReference type="EMBL" id="JABSTQ010009786">
    <property type="protein sequence ID" value="KAG0425958.1"/>
    <property type="molecule type" value="Genomic_DNA"/>
</dbReference>
<organism evidence="1 2">
    <name type="scientific">Ixodes persulcatus</name>
    <name type="common">Taiga tick</name>
    <dbReference type="NCBI Taxonomy" id="34615"/>
    <lineage>
        <taxon>Eukaryota</taxon>
        <taxon>Metazoa</taxon>
        <taxon>Ecdysozoa</taxon>
        <taxon>Arthropoda</taxon>
        <taxon>Chelicerata</taxon>
        <taxon>Arachnida</taxon>
        <taxon>Acari</taxon>
        <taxon>Parasitiformes</taxon>
        <taxon>Ixodida</taxon>
        <taxon>Ixodoidea</taxon>
        <taxon>Ixodidae</taxon>
        <taxon>Ixodinae</taxon>
        <taxon>Ixodes</taxon>
    </lineage>
</organism>
<feature type="non-terminal residue" evidence="1">
    <location>
        <position position="1"/>
    </location>
</feature>
<name>A0AC60PXH1_IXOPE</name>
<comment type="caution">
    <text evidence="1">The sequence shown here is derived from an EMBL/GenBank/DDBJ whole genome shotgun (WGS) entry which is preliminary data.</text>
</comment>
<accession>A0AC60PXH1</accession>